<evidence type="ECO:0000256" key="1">
    <source>
        <dbReference type="SAM" id="MobiDB-lite"/>
    </source>
</evidence>
<feature type="region of interest" description="Disordered" evidence="1">
    <location>
        <begin position="1"/>
        <end position="66"/>
    </location>
</feature>
<gene>
    <name evidence="2" type="ORF">QE152_g7156</name>
</gene>
<accession>A0AAW1MFG1</accession>
<evidence type="ECO:0000313" key="3">
    <source>
        <dbReference type="Proteomes" id="UP001458880"/>
    </source>
</evidence>
<evidence type="ECO:0000313" key="2">
    <source>
        <dbReference type="EMBL" id="KAK9745116.1"/>
    </source>
</evidence>
<protein>
    <submittedName>
        <fullName evidence="2">SUZ domain</fullName>
    </submittedName>
</protein>
<proteinExistence type="predicted"/>
<reference evidence="2 3" key="1">
    <citation type="journal article" date="2024" name="BMC Genomics">
        <title>De novo assembly and annotation of Popillia japonica's genome with initial clues to its potential as an invasive pest.</title>
        <authorList>
            <person name="Cucini C."/>
            <person name="Boschi S."/>
            <person name="Funari R."/>
            <person name="Cardaioli E."/>
            <person name="Iannotti N."/>
            <person name="Marturano G."/>
            <person name="Paoli F."/>
            <person name="Bruttini M."/>
            <person name="Carapelli A."/>
            <person name="Frati F."/>
            <person name="Nardi F."/>
        </authorList>
    </citation>
    <scope>NUCLEOTIDE SEQUENCE [LARGE SCALE GENOMIC DNA]</scope>
    <source>
        <strain evidence="2">DMR45628</strain>
    </source>
</reference>
<dbReference type="Proteomes" id="UP001458880">
    <property type="component" value="Unassembled WGS sequence"/>
</dbReference>
<sequence>MNFDCEEKTSPPQVRGRNNTKSKVLVRSHAMREEASPPREPTPTSHHRGSQRQHLNIPRVSRVAPA</sequence>
<dbReference type="AlphaFoldDB" id="A0AAW1MFG1"/>
<organism evidence="2 3">
    <name type="scientific">Popillia japonica</name>
    <name type="common">Japanese beetle</name>
    <dbReference type="NCBI Taxonomy" id="7064"/>
    <lineage>
        <taxon>Eukaryota</taxon>
        <taxon>Metazoa</taxon>
        <taxon>Ecdysozoa</taxon>
        <taxon>Arthropoda</taxon>
        <taxon>Hexapoda</taxon>
        <taxon>Insecta</taxon>
        <taxon>Pterygota</taxon>
        <taxon>Neoptera</taxon>
        <taxon>Endopterygota</taxon>
        <taxon>Coleoptera</taxon>
        <taxon>Polyphaga</taxon>
        <taxon>Scarabaeiformia</taxon>
        <taxon>Scarabaeidae</taxon>
        <taxon>Rutelinae</taxon>
        <taxon>Popillia</taxon>
    </lineage>
</organism>
<keyword evidence="3" id="KW-1185">Reference proteome</keyword>
<dbReference type="EMBL" id="JASPKY010000051">
    <property type="protein sequence ID" value="KAK9745116.1"/>
    <property type="molecule type" value="Genomic_DNA"/>
</dbReference>
<name>A0AAW1MFG1_POPJA</name>
<comment type="caution">
    <text evidence="2">The sequence shown here is derived from an EMBL/GenBank/DDBJ whole genome shotgun (WGS) entry which is preliminary data.</text>
</comment>